<protein>
    <submittedName>
        <fullName evidence="2">Uncharacterized protein</fullName>
    </submittedName>
</protein>
<feature type="region of interest" description="Disordered" evidence="1">
    <location>
        <begin position="28"/>
        <end position="69"/>
    </location>
</feature>
<evidence type="ECO:0000313" key="3">
    <source>
        <dbReference type="Proteomes" id="UP001374579"/>
    </source>
</evidence>
<feature type="compositionally biased region" description="Basic and acidic residues" evidence="1">
    <location>
        <begin position="159"/>
        <end position="188"/>
    </location>
</feature>
<reference evidence="2 3" key="1">
    <citation type="submission" date="2024-02" db="EMBL/GenBank/DDBJ databases">
        <title>Chromosome-scale genome assembly of the rough periwinkle Littorina saxatilis.</title>
        <authorList>
            <person name="De Jode A."/>
            <person name="Faria R."/>
            <person name="Formenti G."/>
            <person name="Sims Y."/>
            <person name="Smith T.P."/>
            <person name="Tracey A."/>
            <person name="Wood J.M.D."/>
            <person name="Zagrodzka Z.B."/>
            <person name="Johannesson K."/>
            <person name="Butlin R.K."/>
            <person name="Leder E.H."/>
        </authorList>
    </citation>
    <scope>NUCLEOTIDE SEQUENCE [LARGE SCALE GENOMIC DNA]</scope>
    <source>
        <strain evidence="2">Snail1</strain>
        <tissue evidence="2">Muscle</tissue>
    </source>
</reference>
<evidence type="ECO:0000256" key="1">
    <source>
        <dbReference type="SAM" id="MobiDB-lite"/>
    </source>
</evidence>
<keyword evidence="3" id="KW-1185">Reference proteome</keyword>
<proteinExistence type="predicted"/>
<feature type="region of interest" description="Disordered" evidence="1">
    <location>
        <begin position="107"/>
        <end position="272"/>
    </location>
</feature>
<name>A0AAN9GD29_9CAEN</name>
<evidence type="ECO:0000313" key="2">
    <source>
        <dbReference type="EMBL" id="KAK7103114.1"/>
    </source>
</evidence>
<comment type="caution">
    <text evidence="2">The sequence shown here is derived from an EMBL/GenBank/DDBJ whole genome shotgun (WGS) entry which is preliminary data.</text>
</comment>
<sequence>MRFDGKERQRQKQARDVRLGRVLLSMRSMDRSKHPDFNCGPTTGRRARPRSPAYDHYDTHTRQRQRQSDANTEEIIQFVRGYQLERETTFLRLQKKAVLPGIGQMSCSMDDPGLSSGHLGRHDSRADDGDEDDDDDEDEDEGLADEDVLVDSEVAAIDAAHRDPLRHTSLGHDPRYGGREGHRFDRCPKPSASYGPPASNHRQAFRPLDNHGHAGGRAHAGRSLGRSLNQLPPIARDELPDRPSAPSPSLTPPGEDEELDSAGEPIDFIDAF</sequence>
<dbReference type="Proteomes" id="UP001374579">
    <property type="component" value="Unassembled WGS sequence"/>
</dbReference>
<organism evidence="2 3">
    <name type="scientific">Littorina saxatilis</name>
    <dbReference type="NCBI Taxonomy" id="31220"/>
    <lineage>
        <taxon>Eukaryota</taxon>
        <taxon>Metazoa</taxon>
        <taxon>Spiralia</taxon>
        <taxon>Lophotrochozoa</taxon>
        <taxon>Mollusca</taxon>
        <taxon>Gastropoda</taxon>
        <taxon>Caenogastropoda</taxon>
        <taxon>Littorinimorpha</taxon>
        <taxon>Littorinoidea</taxon>
        <taxon>Littorinidae</taxon>
        <taxon>Littorina</taxon>
    </lineage>
</organism>
<dbReference type="EMBL" id="JBAMIC010000008">
    <property type="protein sequence ID" value="KAK7103114.1"/>
    <property type="molecule type" value="Genomic_DNA"/>
</dbReference>
<feature type="compositionally biased region" description="Acidic residues" evidence="1">
    <location>
        <begin position="128"/>
        <end position="150"/>
    </location>
</feature>
<dbReference type="AlphaFoldDB" id="A0AAN9GD29"/>
<accession>A0AAN9GD29</accession>
<gene>
    <name evidence="2" type="ORF">V1264_018076</name>
</gene>